<proteinExistence type="predicted"/>
<dbReference type="AlphaFoldDB" id="A0A841EPM4"/>
<feature type="transmembrane region" description="Helical" evidence="1">
    <location>
        <begin position="12"/>
        <end position="33"/>
    </location>
</feature>
<reference evidence="2 3" key="1">
    <citation type="submission" date="2020-08" db="EMBL/GenBank/DDBJ databases">
        <title>Functional genomics of gut bacteria from endangered species of beetles.</title>
        <authorList>
            <person name="Carlos-Shanley C."/>
        </authorList>
    </citation>
    <scope>NUCLEOTIDE SEQUENCE [LARGE SCALE GENOMIC DNA]</scope>
    <source>
        <strain evidence="2 3">S00070</strain>
    </source>
</reference>
<gene>
    <name evidence="2" type="ORF">HNP25_000020</name>
</gene>
<sequence>METKLNKDQKIILNSIGYYQIIGGITSIGFAIYQLSQTNVINQTIAILSIFCLAVSALSVYSGQLLVKGKHNKGLQFSLLSQVLQVFNFTLSGITFKFVAGIMLSLGISYTETLKVISGFSLAENTLNFNASDNSVIISINIVALILVYIIDKVQNDIEDKEIALENEANKTIY</sequence>
<evidence type="ECO:0000313" key="2">
    <source>
        <dbReference type="EMBL" id="MBB6001381.1"/>
    </source>
</evidence>
<feature type="transmembrane region" description="Helical" evidence="1">
    <location>
        <begin position="45"/>
        <end position="67"/>
    </location>
</feature>
<keyword evidence="1" id="KW-0812">Transmembrane</keyword>
<evidence type="ECO:0000256" key="1">
    <source>
        <dbReference type="SAM" id="Phobius"/>
    </source>
</evidence>
<feature type="transmembrane region" description="Helical" evidence="1">
    <location>
        <begin position="131"/>
        <end position="151"/>
    </location>
</feature>
<comment type="caution">
    <text evidence="2">The sequence shown here is derived from an EMBL/GenBank/DDBJ whole genome shotgun (WGS) entry which is preliminary data.</text>
</comment>
<protein>
    <submittedName>
        <fullName evidence="2">Zinc transporter ZupT</fullName>
    </submittedName>
</protein>
<dbReference type="EMBL" id="JACHKT010000001">
    <property type="protein sequence ID" value="MBB6001381.1"/>
    <property type="molecule type" value="Genomic_DNA"/>
</dbReference>
<name>A0A841EPM4_9BACT</name>
<keyword evidence="1" id="KW-0472">Membrane</keyword>
<accession>A0A841EPM4</accession>
<feature type="transmembrane region" description="Helical" evidence="1">
    <location>
        <begin position="87"/>
        <end position="111"/>
    </location>
</feature>
<keyword evidence="3" id="KW-1185">Reference proteome</keyword>
<keyword evidence="1" id="KW-1133">Transmembrane helix</keyword>
<organism evidence="2 3">
    <name type="scientific">Arcicella rosea</name>
    <dbReference type="NCBI Taxonomy" id="502909"/>
    <lineage>
        <taxon>Bacteria</taxon>
        <taxon>Pseudomonadati</taxon>
        <taxon>Bacteroidota</taxon>
        <taxon>Cytophagia</taxon>
        <taxon>Cytophagales</taxon>
        <taxon>Flectobacillaceae</taxon>
        <taxon>Arcicella</taxon>
    </lineage>
</organism>
<evidence type="ECO:0000313" key="3">
    <source>
        <dbReference type="Proteomes" id="UP000524404"/>
    </source>
</evidence>
<dbReference type="RefSeq" id="WP_184128252.1">
    <property type="nucleotide sequence ID" value="NZ_JACHKT010000001.1"/>
</dbReference>
<dbReference type="Proteomes" id="UP000524404">
    <property type="component" value="Unassembled WGS sequence"/>
</dbReference>